<evidence type="ECO:0000259" key="6">
    <source>
        <dbReference type="PROSITE" id="PS51194"/>
    </source>
</evidence>
<evidence type="ECO:0000256" key="2">
    <source>
        <dbReference type="ARBA" id="ARBA00022741"/>
    </source>
</evidence>
<keyword evidence="8" id="KW-1185">Reference proteome</keyword>
<dbReference type="PANTHER" id="PTHR18934:SF85">
    <property type="entry name" value="ATP-DEPENDENT RNA HELICASE DHX8"/>
    <property type="match status" value="1"/>
</dbReference>
<keyword evidence="4" id="KW-0067">ATP-binding</keyword>
<keyword evidence="2" id="KW-0547">Nucleotide-binding</keyword>
<dbReference type="Pfam" id="PF00270">
    <property type="entry name" value="DEAD"/>
    <property type="match status" value="1"/>
</dbReference>
<dbReference type="Gene3D" id="3.40.50.300">
    <property type="entry name" value="P-loop containing nucleotide triphosphate hydrolases"/>
    <property type="match status" value="2"/>
</dbReference>
<organism evidence="7 8">
    <name type="scientific">Theileria equi strain WA</name>
    <dbReference type="NCBI Taxonomy" id="1537102"/>
    <lineage>
        <taxon>Eukaryota</taxon>
        <taxon>Sar</taxon>
        <taxon>Alveolata</taxon>
        <taxon>Apicomplexa</taxon>
        <taxon>Aconoidasida</taxon>
        <taxon>Piroplasmida</taxon>
        <taxon>Theileriidae</taxon>
        <taxon>Theileria</taxon>
    </lineage>
</organism>
<dbReference type="InterPro" id="IPR048333">
    <property type="entry name" value="HA2_WH"/>
</dbReference>
<dbReference type="GO" id="GO:0071013">
    <property type="term" value="C:catalytic step 2 spliceosome"/>
    <property type="evidence" value="ECO:0007669"/>
    <property type="project" value="TreeGrafter"/>
</dbReference>
<feature type="domain" description="Helicase ATP-binding" evidence="5">
    <location>
        <begin position="15"/>
        <end position="178"/>
    </location>
</feature>
<reference evidence="7 8" key="1">
    <citation type="journal article" date="2012" name="BMC Genomics">
        <title>Comparative genomic analysis and phylogenetic position of Theileria equi.</title>
        <authorList>
            <person name="Kappmeyer L.S."/>
            <person name="Thiagarajan M."/>
            <person name="Herndon D.R."/>
            <person name="Ramsay J.D."/>
            <person name="Caler E."/>
            <person name="Djikeng A."/>
            <person name="Gillespie J.J."/>
            <person name="Lau A.O."/>
            <person name="Roalson E.H."/>
            <person name="Silva J.C."/>
            <person name="Silva M.G."/>
            <person name="Suarez C.E."/>
            <person name="Ueti M.W."/>
            <person name="Nene V.M."/>
            <person name="Mealey R.H."/>
            <person name="Knowles D.P."/>
            <person name="Brayton K.A."/>
        </authorList>
    </citation>
    <scope>NUCLEOTIDE SEQUENCE [LARGE SCALE GENOMIC DNA]</scope>
    <source>
        <strain evidence="7 8">WA</strain>
    </source>
</reference>
<dbReference type="GO" id="GO:0003724">
    <property type="term" value="F:RNA helicase activity"/>
    <property type="evidence" value="ECO:0007669"/>
    <property type="project" value="UniProtKB-EC"/>
</dbReference>
<dbReference type="SMART" id="SM00490">
    <property type="entry name" value="HELICc"/>
    <property type="match status" value="1"/>
</dbReference>
<evidence type="ECO:0000256" key="3">
    <source>
        <dbReference type="ARBA" id="ARBA00022801"/>
    </source>
</evidence>
<evidence type="ECO:0000313" key="8">
    <source>
        <dbReference type="Proteomes" id="UP000031512"/>
    </source>
</evidence>
<dbReference type="RefSeq" id="XP_004828819.1">
    <property type="nucleotide sequence ID" value="XM_004828762.1"/>
</dbReference>
<dbReference type="PANTHER" id="PTHR18934">
    <property type="entry name" value="ATP-DEPENDENT RNA HELICASE"/>
    <property type="match status" value="1"/>
</dbReference>
<evidence type="ECO:0000256" key="1">
    <source>
        <dbReference type="ARBA" id="ARBA00012552"/>
    </source>
</evidence>
<dbReference type="InterPro" id="IPR027417">
    <property type="entry name" value="P-loop_NTPase"/>
</dbReference>
<dbReference type="OrthoDB" id="10253254at2759"/>
<dbReference type="InterPro" id="IPR001650">
    <property type="entry name" value="Helicase_C-like"/>
</dbReference>
<dbReference type="PROSITE" id="PS51194">
    <property type="entry name" value="HELICASE_CTER"/>
    <property type="match status" value="1"/>
</dbReference>
<dbReference type="PROSITE" id="PS51192">
    <property type="entry name" value="HELICASE_ATP_BIND_1"/>
    <property type="match status" value="1"/>
</dbReference>
<dbReference type="GO" id="GO:0005524">
    <property type="term" value="F:ATP binding"/>
    <property type="evidence" value="ECO:0007669"/>
    <property type="project" value="UniProtKB-KW"/>
</dbReference>
<dbReference type="FunFam" id="3.40.50.300:FF:002125">
    <property type="entry name" value="ATP-dependent helicase HrpB"/>
    <property type="match status" value="1"/>
</dbReference>
<name>L0AV76_THEEQ</name>
<evidence type="ECO:0000313" key="7">
    <source>
        <dbReference type="EMBL" id="AFZ79153.1"/>
    </source>
</evidence>
<dbReference type="Pfam" id="PF00271">
    <property type="entry name" value="Helicase_C"/>
    <property type="match status" value="1"/>
</dbReference>
<dbReference type="eggNOG" id="KOG0922">
    <property type="taxonomic scope" value="Eukaryota"/>
</dbReference>
<dbReference type="SUPFAM" id="SSF52540">
    <property type="entry name" value="P-loop containing nucleoside triphosphate hydrolases"/>
    <property type="match status" value="1"/>
</dbReference>
<gene>
    <name evidence="7" type="ORF">BEWA_019990</name>
</gene>
<dbReference type="InterPro" id="IPR011709">
    <property type="entry name" value="DEAD-box_helicase_OB_fold"/>
</dbReference>
<dbReference type="GO" id="GO:0003723">
    <property type="term" value="F:RNA binding"/>
    <property type="evidence" value="ECO:0007669"/>
    <property type="project" value="TreeGrafter"/>
</dbReference>
<dbReference type="EMBL" id="CP001669">
    <property type="protein sequence ID" value="AFZ79153.1"/>
    <property type="molecule type" value="Genomic_DNA"/>
</dbReference>
<dbReference type="InterPro" id="IPR011545">
    <property type="entry name" value="DEAD/DEAH_box_helicase_dom"/>
</dbReference>
<dbReference type="SMART" id="SM00847">
    <property type="entry name" value="HA2"/>
    <property type="match status" value="1"/>
</dbReference>
<evidence type="ECO:0000256" key="4">
    <source>
        <dbReference type="ARBA" id="ARBA00022840"/>
    </source>
</evidence>
<dbReference type="GO" id="GO:0016787">
    <property type="term" value="F:hydrolase activity"/>
    <property type="evidence" value="ECO:0007669"/>
    <property type="project" value="UniProtKB-KW"/>
</dbReference>
<dbReference type="STRING" id="1537102.L0AV76"/>
<dbReference type="Pfam" id="PF07717">
    <property type="entry name" value="OB_NTP_bind"/>
    <property type="match status" value="1"/>
</dbReference>
<dbReference type="Proteomes" id="UP000031512">
    <property type="component" value="Chromosome 1"/>
</dbReference>
<dbReference type="KEGG" id="beq:BEWA_019990"/>
<dbReference type="Pfam" id="PF04408">
    <property type="entry name" value="WHD_HA2"/>
    <property type="match status" value="1"/>
</dbReference>
<dbReference type="GeneID" id="15806150"/>
<dbReference type="CDD" id="cd17917">
    <property type="entry name" value="DEXHc_RHA-like"/>
    <property type="match status" value="1"/>
</dbReference>
<dbReference type="CDD" id="cd18791">
    <property type="entry name" value="SF2_C_RHA"/>
    <property type="match status" value="1"/>
</dbReference>
<dbReference type="GO" id="GO:0000390">
    <property type="term" value="P:spliceosomal complex disassembly"/>
    <property type="evidence" value="ECO:0007669"/>
    <property type="project" value="TreeGrafter"/>
</dbReference>
<proteinExistence type="predicted"/>
<dbReference type="SMART" id="SM00487">
    <property type="entry name" value="DEXDc"/>
    <property type="match status" value="1"/>
</dbReference>
<accession>L0AV76</accession>
<dbReference type="EC" id="3.6.4.13" evidence="1"/>
<dbReference type="InterPro" id="IPR014001">
    <property type="entry name" value="Helicase_ATP-bd"/>
</dbReference>
<keyword evidence="3 7" id="KW-0378">Hydrolase</keyword>
<dbReference type="AlphaFoldDB" id="L0AV76"/>
<dbReference type="VEuPathDB" id="PiroplasmaDB:BEWA_019990"/>
<dbReference type="Gene3D" id="1.20.120.1080">
    <property type="match status" value="1"/>
</dbReference>
<dbReference type="PROSITE" id="PS00690">
    <property type="entry name" value="DEAH_ATP_HELICASE"/>
    <property type="match status" value="1"/>
</dbReference>
<dbReference type="InterPro" id="IPR002464">
    <property type="entry name" value="DNA/RNA_helicase_DEAH_CS"/>
</dbReference>
<feature type="domain" description="Helicase C-terminal" evidence="6">
    <location>
        <begin position="196"/>
        <end position="408"/>
    </location>
</feature>
<sequence length="676" mass="76950">MSFVLPVEQVREQILEKIRKHQVTVISGETGSGKSTIIPRIVYEKYLNERGNVVITQPRRVAAISLCKYVSQLMNTKVGDVVGFKVRFFNKTSQNTRIKFVTDGILIREAIEDPLFTSYSVLIIDEVHERSIRSDVLLGIIKLCLEKREDLKVIVMSATLECNNFQDFFPNSGYIHVPGRQYPVDIFYMPKAYEDYIEAAMIAVLQINLTSNNGDVLVFLPGQDDIEVLEKLLKEKCDILDKSLKDYSKNNKVENAETLRKRANIKIGEMTYDMNKWKDLNILPLYAALSIDKQSLVFNETPKKCRKVVLATNIAETSLTIPGIRYVVDTGLAKERKFLTKSNFEALTINVISKASAKQRAGRAGREGPGKIYRLYTFDSFNKMKEFSTPEIQSVDISNVYLELKMIGIKNPIEFPFVDPPSKNSFLSAAMSLYRLGAITSNGVLTDTGKLMGKIPLLPIHSKLLLTSIEFECVSEILTIVSMLSTEITFFENEKYNPGASKMRRSISHIHGDHLTLLNFYNLWDNAPSKDNICGQFGFNNNAFLRASDIRKQLASVMMSNPINLVNITKCKDSTQWDNVRMCIAKSMWMNSAKLSVDSKSYTTMVRNIQYSHSKQVNNQTVHIHPSSVLFNRQPLPGFIVYNECTSTKKVYIHNAIEISNEWLITYLPKWFKRNE</sequence>
<evidence type="ECO:0000259" key="5">
    <source>
        <dbReference type="PROSITE" id="PS51192"/>
    </source>
</evidence>
<dbReference type="Pfam" id="PF21010">
    <property type="entry name" value="HA2_C"/>
    <property type="match status" value="1"/>
</dbReference>
<protein>
    <recommendedName>
        <fullName evidence="1">RNA helicase</fullName>
        <ecNumber evidence="1">3.6.4.13</ecNumber>
    </recommendedName>
</protein>
<dbReference type="InterPro" id="IPR007502">
    <property type="entry name" value="Helicase-assoc_dom"/>
</dbReference>